<name>A0A4R2RND4_9FIRM</name>
<evidence type="ECO:0000313" key="1">
    <source>
        <dbReference type="EMBL" id="TCP64564.1"/>
    </source>
</evidence>
<dbReference type="AlphaFoldDB" id="A0A4R2RND4"/>
<dbReference type="Proteomes" id="UP000294813">
    <property type="component" value="Unassembled WGS sequence"/>
</dbReference>
<sequence length="119" mass="13983">MMLKKTSRRSLWLLAITVGLWCLSGLSIVVAEAAEQQWKDFWNTWRHRMIWPVDTPESGPYAYLRWQQRGITTPWIQEFRQVIIEFGNEALFAAQAKNRDEMAAKGYTYDLTAVCFLHQ</sequence>
<proteinExistence type="predicted"/>
<keyword evidence="2" id="KW-1185">Reference proteome</keyword>
<dbReference type="RefSeq" id="WP_131919030.1">
    <property type="nucleotide sequence ID" value="NZ_JAOQNU010000009.1"/>
</dbReference>
<comment type="caution">
    <text evidence="1">The sequence shown here is derived from an EMBL/GenBank/DDBJ whole genome shotgun (WGS) entry which is preliminary data.</text>
</comment>
<gene>
    <name evidence="1" type="ORF">EDD73_109106</name>
</gene>
<dbReference type="EMBL" id="SLXT01000009">
    <property type="protein sequence ID" value="TCP64564.1"/>
    <property type="molecule type" value="Genomic_DNA"/>
</dbReference>
<organism evidence="1 2">
    <name type="scientific">Heliophilum fasciatum</name>
    <dbReference type="NCBI Taxonomy" id="35700"/>
    <lineage>
        <taxon>Bacteria</taxon>
        <taxon>Bacillati</taxon>
        <taxon>Bacillota</taxon>
        <taxon>Clostridia</taxon>
        <taxon>Eubacteriales</taxon>
        <taxon>Heliobacteriaceae</taxon>
        <taxon>Heliophilum</taxon>
    </lineage>
</organism>
<accession>A0A4R2RND4</accession>
<protein>
    <submittedName>
        <fullName evidence="1">Uncharacterized protein</fullName>
    </submittedName>
</protein>
<reference evidence="1 2" key="1">
    <citation type="submission" date="2019-03" db="EMBL/GenBank/DDBJ databases">
        <title>Genomic Encyclopedia of Type Strains, Phase IV (KMG-IV): sequencing the most valuable type-strain genomes for metagenomic binning, comparative biology and taxonomic classification.</title>
        <authorList>
            <person name="Goeker M."/>
        </authorList>
    </citation>
    <scope>NUCLEOTIDE SEQUENCE [LARGE SCALE GENOMIC DNA]</scope>
    <source>
        <strain evidence="1 2">DSM 11170</strain>
    </source>
</reference>
<evidence type="ECO:0000313" key="2">
    <source>
        <dbReference type="Proteomes" id="UP000294813"/>
    </source>
</evidence>